<gene>
    <name evidence="1" type="ORF">F130042H8_24640</name>
</gene>
<organism evidence="1 2">
    <name type="scientific">Enterocloster alcoholdehydrogenati</name>
    <dbReference type="NCBI Taxonomy" id="2547410"/>
    <lineage>
        <taxon>Bacteria</taxon>
        <taxon>Bacillati</taxon>
        <taxon>Bacillota</taxon>
        <taxon>Clostridia</taxon>
        <taxon>Lachnospirales</taxon>
        <taxon>Lachnospiraceae</taxon>
        <taxon>Enterocloster</taxon>
    </lineage>
</organism>
<reference evidence="1 2" key="1">
    <citation type="submission" date="2024-04" db="EMBL/GenBank/DDBJ databases">
        <title>Defined microbial consortia suppress multidrug-resistant proinflammatory Enterobacteriaceae via ecological control.</title>
        <authorList>
            <person name="Furuichi M."/>
            <person name="Kawaguchi T."/>
            <person name="Pust M."/>
            <person name="Yasuma K."/>
            <person name="Plichta D."/>
            <person name="Hasegawa N."/>
            <person name="Ohya T."/>
            <person name="Bhattarai S."/>
            <person name="Sasajima S."/>
            <person name="Aoto Y."/>
            <person name="Tuganbaev T."/>
            <person name="Yaginuma M."/>
            <person name="Ueda M."/>
            <person name="Okahashi N."/>
            <person name="Amafuji K."/>
            <person name="Kiridooshi Y."/>
            <person name="Sugita K."/>
            <person name="Strazar M."/>
            <person name="Skelly A."/>
            <person name="Suda W."/>
            <person name="Hattori M."/>
            <person name="Nakamoto N."/>
            <person name="Caballero S."/>
            <person name="Norman J."/>
            <person name="Olle B."/>
            <person name="Tanoue T."/>
            <person name="Arita M."/>
            <person name="Bucci V."/>
            <person name="Atarashi K."/>
            <person name="Xavier R."/>
            <person name="Honda K."/>
        </authorList>
    </citation>
    <scope>NUCLEOTIDE SEQUENCE [LARGE SCALE GENOMIC DNA]</scope>
    <source>
        <strain evidence="2">f13</strain>
    </source>
</reference>
<name>A0ABQ0AZG1_9FIRM</name>
<evidence type="ECO:0000313" key="1">
    <source>
        <dbReference type="EMBL" id="GAA6269404.1"/>
    </source>
</evidence>
<dbReference type="RefSeq" id="WP_390470173.1">
    <property type="nucleotide sequence ID" value="NZ_BAABXL010000001.1"/>
</dbReference>
<keyword evidence="2" id="KW-1185">Reference proteome</keyword>
<comment type="caution">
    <text evidence="1">The sequence shown here is derived from an EMBL/GenBank/DDBJ whole genome shotgun (WGS) entry which is preliminary data.</text>
</comment>
<dbReference type="EMBL" id="BAABXL010000001">
    <property type="protein sequence ID" value="GAA6269404.1"/>
    <property type="molecule type" value="Genomic_DNA"/>
</dbReference>
<dbReference type="Proteomes" id="UP001600894">
    <property type="component" value="Unassembled WGS sequence"/>
</dbReference>
<protein>
    <submittedName>
        <fullName evidence="1">Uncharacterized protein</fullName>
    </submittedName>
</protein>
<sequence>MIYLNSAMEKLLLNENDKKDTLKTRIIIREVVNKTKIIKDCIIFDENGKLEESKINFDRILKIVGDWTGYEISCNELRYFKSELPPNQFLCFVDGLNSALSQKYSGRQFGIVISIDNEIIDLRFHTYREKEGLWLDKDLNKYDNPILYYI</sequence>
<proteinExistence type="predicted"/>
<evidence type="ECO:0000313" key="2">
    <source>
        <dbReference type="Proteomes" id="UP001600894"/>
    </source>
</evidence>
<accession>A0ABQ0AZG1</accession>